<protein>
    <recommendedName>
        <fullName evidence="2">AAA+ ATPase domain-containing protein</fullName>
    </recommendedName>
</protein>
<name>A0A514CNS7_9BACT</name>
<dbReference type="SMART" id="SM00382">
    <property type="entry name" value="AAA"/>
    <property type="match status" value="1"/>
</dbReference>
<evidence type="ECO:0000256" key="1">
    <source>
        <dbReference type="SAM" id="MobiDB-lite"/>
    </source>
</evidence>
<gene>
    <name evidence="3" type="ORF">FKX85_02405</name>
</gene>
<feature type="region of interest" description="Disordered" evidence="1">
    <location>
        <begin position="1"/>
        <end position="21"/>
    </location>
</feature>
<dbReference type="KEGG" id="echi:FKX85_02405"/>
<dbReference type="Gene3D" id="3.40.50.300">
    <property type="entry name" value="P-loop containing nucleotide triphosphate hydrolases"/>
    <property type="match status" value="1"/>
</dbReference>
<dbReference type="PANTHER" id="PTHR37291:SF1">
    <property type="entry name" value="TYPE IV METHYL-DIRECTED RESTRICTION ENZYME ECOKMCRB SUBUNIT"/>
    <property type="match status" value="1"/>
</dbReference>
<dbReference type="InterPro" id="IPR011704">
    <property type="entry name" value="ATPase_dyneun-rel_AAA"/>
</dbReference>
<dbReference type="SUPFAM" id="SSF52540">
    <property type="entry name" value="P-loop containing nucleoside triphosphate hydrolases"/>
    <property type="match status" value="1"/>
</dbReference>
<sequence>MTIKQNAKPSNTILFGPPGTGKTYSTTEKALRLINDDQESKLDWNNRKVIKDQFIKRQKEGRIGFTTFHQSLSYEDFIEGIKPDVSKKGDGIEYEVQDGIFKQMAKDALKNLIGENEIRERENEILSFDQLYEKYLAYLSGKIDEYEFETIGGSKIKLVNVNLDNKTIYVKFEWSNSSTKEEKGKHEFTVSKSKIKDMFDADIDPNEVKSINQDILPSVKYNGSVFFAVYKSFFEFLIDNKISFKEVEADQDREIKDLLEIWYQFEGSKKKEKITNCDQFVLVIDEINRGNVSSIFGELITLLEPDKRLGMAEELEVILPYSKKSFAVPPNLHIIGTMNTADRSVEALDTALRRRFSFEEMDPNPDLIKKYGKEKVEYVNLVEVLETINGRIERLLDRDHLIGHSYFLGVEKLEDLMDVFQNKIIPLLQEYFYRDYVKIGMVLGEGFVEPNSKNIVPYAKFEYEGDYDDRKIYQIVKFDSKDSQIKFKGAIELLLGE</sequence>
<organism evidence="3 4">
    <name type="scientific">Echinicola soli</name>
    <dbReference type="NCBI Taxonomy" id="2591634"/>
    <lineage>
        <taxon>Bacteria</taxon>
        <taxon>Pseudomonadati</taxon>
        <taxon>Bacteroidota</taxon>
        <taxon>Cytophagia</taxon>
        <taxon>Cytophagales</taxon>
        <taxon>Cyclobacteriaceae</taxon>
        <taxon>Echinicola</taxon>
    </lineage>
</organism>
<accession>A0A514CNS7</accession>
<evidence type="ECO:0000313" key="3">
    <source>
        <dbReference type="EMBL" id="QDH81461.1"/>
    </source>
</evidence>
<dbReference type="AlphaFoldDB" id="A0A514CNS7"/>
<evidence type="ECO:0000313" key="4">
    <source>
        <dbReference type="Proteomes" id="UP000316614"/>
    </source>
</evidence>
<dbReference type="Proteomes" id="UP000316614">
    <property type="component" value="Chromosome"/>
</dbReference>
<dbReference type="InterPro" id="IPR052934">
    <property type="entry name" value="Methyl-DNA_Rec/Restrict_Enz"/>
</dbReference>
<keyword evidence="4" id="KW-1185">Reference proteome</keyword>
<dbReference type="EMBL" id="CP041253">
    <property type="protein sequence ID" value="QDH81461.1"/>
    <property type="molecule type" value="Genomic_DNA"/>
</dbReference>
<dbReference type="Pfam" id="PF07728">
    <property type="entry name" value="AAA_5"/>
    <property type="match status" value="1"/>
</dbReference>
<feature type="compositionally biased region" description="Polar residues" evidence="1">
    <location>
        <begin position="1"/>
        <end position="13"/>
    </location>
</feature>
<dbReference type="OrthoDB" id="9781481at2"/>
<feature type="domain" description="AAA+ ATPase" evidence="2">
    <location>
        <begin position="8"/>
        <end position="366"/>
    </location>
</feature>
<reference evidence="3 4" key="1">
    <citation type="submission" date="2019-06" db="EMBL/GenBank/DDBJ databases">
        <title>Echinicola alkalisoli sp. nov. isolated from saline soil.</title>
        <authorList>
            <person name="Sun J.-Q."/>
            <person name="Xu L."/>
        </authorList>
    </citation>
    <scope>NUCLEOTIDE SEQUENCE [LARGE SCALE GENOMIC DNA]</scope>
    <source>
        <strain evidence="3 4">LN3S3</strain>
    </source>
</reference>
<dbReference type="REBASE" id="344815">
    <property type="entry name" value="EspLN353McrBCP"/>
</dbReference>
<dbReference type="InterPro" id="IPR027417">
    <property type="entry name" value="P-loop_NTPase"/>
</dbReference>
<dbReference type="GO" id="GO:0016887">
    <property type="term" value="F:ATP hydrolysis activity"/>
    <property type="evidence" value="ECO:0007669"/>
    <property type="project" value="InterPro"/>
</dbReference>
<dbReference type="InterPro" id="IPR003593">
    <property type="entry name" value="AAA+_ATPase"/>
</dbReference>
<proteinExistence type="predicted"/>
<dbReference type="PANTHER" id="PTHR37291">
    <property type="entry name" value="5-METHYLCYTOSINE-SPECIFIC RESTRICTION ENZYME B"/>
    <property type="match status" value="1"/>
</dbReference>
<dbReference type="GO" id="GO:0005524">
    <property type="term" value="F:ATP binding"/>
    <property type="evidence" value="ECO:0007669"/>
    <property type="project" value="InterPro"/>
</dbReference>
<evidence type="ECO:0000259" key="2">
    <source>
        <dbReference type="SMART" id="SM00382"/>
    </source>
</evidence>